<keyword evidence="3 7" id="KW-0813">Transport</keyword>
<evidence type="ECO:0000256" key="2">
    <source>
        <dbReference type="ARBA" id="ARBA00010992"/>
    </source>
</evidence>
<feature type="transmembrane region" description="Helical" evidence="8">
    <location>
        <begin position="185"/>
        <end position="205"/>
    </location>
</feature>
<dbReference type="InterPro" id="IPR020846">
    <property type="entry name" value="MFS_dom"/>
</dbReference>
<feature type="transmembrane region" description="Helical" evidence="8">
    <location>
        <begin position="161"/>
        <end position="179"/>
    </location>
</feature>
<sequence length="488" mass="52327">MVANTVVSNDSALPTMPKTGPHRKRIGLISIIACFGGLLFGYDTGVINGALRPMSQELGLTAVSEGVVTSSLVFAAAVGAVSCGKICDMIGRRRTILLLSGLFFFGTLVVVFAPNVEVLVAGRIMLGLAVGGASIVVPVYLSELAPYEIRGSISGRNEVAIVSGQLAAFVVNAIIGNVWGHIDGIWRVMFAVCAIPAVCLFIGMLRMPESPRWLVEHNRHEEALQVLRTVRTEERAAAELGAVELVAEATTGDQRVGYRKFVFNKWLIRIVLVGIGVAVCQQLTGINSIMYYGQIVLIESGFAANAALIANIAPGVVAVLGGFVALYMMDRVDRRTTFITGLALTTTFHLLIGLSSMYMSEDNPLRAWVILALIVGFVASMQTFLNVAVWVWLAEVFPLPMRGVGIGISQLFGWGMNGVIALVFPSLVAAIGISGVFFVFAGVGVVALIFVATQVPETRGISLEKMEEGIESGLAYDFLAWRKLRDER</sequence>
<proteinExistence type="inferred from homology"/>
<name>A0A2H1IRC7_9MICO</name>
<comment type="subcellular location">
    <subcellularLocation>
        <location evidence="1">Cell membrane</location>
        <topology evidence="1">Multi-pass membrane protein</topology>
    </subcellularLocation>
</comment>
<evidence type="ECO:0000256" key="8">
    <source>
        <dbReference type="SAM" id="Phobius"/>
    </source>
</evidence>
<feature type="transmembrane region" description="Helical" evidence="8">
    <location>
        <begin position="404"/>
        <end position="424"/>
    </location>
</feature>
<dbReference type="RefSeq" id="WP_101623941.1">
    <property type="nucleotide sequence ID" value="NZ_FXZC01000003.1"/>
</dbReference>
<evidence type="ECO:0000313" key="10">
    <source>
        <dbReference type="EMBL" id="SMX77736.1"/>
    </source>
</evidence>
<dbReference type="GO" id="GO:0005886">
    <property type="term" value="C:plasma membrane"/>
    <property type="evidence" value="ECO:0007669"/>
    <property type="project" value="UniProtKB-SubCell"/>
</dbReference>
<keyword evidence="4 8" id="KW-0812">Transmembrane</keyword>
<dbReference type="GO" id="GO:1904659">
    <property type="term" value="P:D-glucose transmembrane transport"/>
    <property type="evidence" value="ECO:0007669"/>
    <property type="project" value="TreeGrafter"/>
</dbReference>
<dbReference type="Proteomes" id="UP000234333">
    <property type="component" value="Unassembled WGS sequence"/>
</dbReference>
<dbReference type="SUPFAM" id="SSF103473">
    <property type="entry name" value="MFS general substrate transporter"/>
    <property type="match status" value="1"/>
</dbReference>
<dbReference type="InterPro" id="IPR003663">
    <property type="entry name" value="Sugar/inositol_transpt"/>
</dbReference>
<dbReference type="NCBIfam" id="TIGR00879">
    <property type="entry name" value="SP"/>
    <property type="match status" value="1"/>
</dbReference>
<dbReference type="Pfam" id="PF00083">
    <property type="entry name" value="Sugar_tr"/>
    <property type="match status" value="1"/>
</dbReference>
<dbReference type="InterPro" id="IPR005829">
    <property type="entry name" value="Sugar_transporter_CS"/>
</dbReference>
<dbReference type="EMBL" id="FXZC01000003">
    <property type="protein sequence ID" value="SMX77736.1"/>
    <property type="molecule type" value="Genomic_DNA"/>
</dbReference>
<organism evidence="10 11">
    <name type="scientific">Brevibacterium casei CIP 102111</name>
    <dbReference type="NCBI Taxonomy" id="1255625"/>
    <lineage>
        <taxon>Bacteria</taxon>
        <taxon>Bacillati</taxon>
        <taxon>Actinomycetota</taxon>
        <taxon>Actinomycetes</taxon>
        <taxon>Micrococcales</taxon>
        <taxon>Brevibacteriaceae</taxon>
        <taxon>Brevibacterium</taxon>
    </lineage>
</organism>
<evidence type="ECO:0000313" key="11">
    <source>
        <dbReference type="Proteomes" id="UP000234333"/>
    </source>
</evidence>
<dbReference type="PRINTS" id="PR00171">
    <property type="entry name" value="SUGRTRNSPORT"/>
</dbReference>
<gene>
    <name evidence="10" type="ORF">BC102111_01487</name>
</gene>
<dbReference type="InterPro" id="IPR036259">
    <property type="entry name" value="MFS_trans_sf"/>
</dbReference>
<accession>A0A2H1IRC7</accession>
<dbReference type="Gene3D" id="1.20.1250.20">
    <property type="entry name" value="MFS general substrate transporter like domains"/>
    <property type="match status" value="1"/>
</dbReference>
<evidence type="ECO:0000259" key="9">
    <source>
        <dbReference type="PROSITE" id="PS50850"/>
    </source>
</evidence>
<protein>
    <submittedName>
        <fullName evidence="10">MFS transporter, sugar porter (SP) family</fullName>
    </submittedName>
</protein>
<dbReference type="PROSITE" id="PS50850">
    <property type="entry name" value="MFS"/>
    <property type="match status" value="1"/>
</dbReference>
<keyword evidence="5 8" id="KW-1133">Transmembrane helix</keyword>
<keyword evidence="6 8" id="KW-0472">Membrane</keyword>
<comment type="similarity">
    <text evidence="2 7">Belongs to the major facilitator superfamily. Sugar transporter (TC 2.A.1.1) family.</text>
</comment>
<dbReference type="GO" id="GO:0022857">
    <property type="term" value="F:transmembrane transporter activity"/>
    <property type="evidence" value="ECO:0007669"/>
    <property type="project" value="InterPro"/>
</dbReference>
<evidence type="ECO:0000256" key="4">
    <source>
        <dbReference type="ARBA" id="ARBA00022692"/>
    </source>
</evidence>
<evidence type="ECO:0000256" key="1">
    <source>
        <dbReference type="ARBA" id="ARBA00004651"/>
    </source>
</evidence>
<feature type="transmembrane region" description="Helical" evidence="8">
    <location>
        <begin position="365"/>
        <end position="392"/>
    </location>
</feature>
<evidence type="ECO:0000256" key="6">
    <source>
        <dbReference type="ARBA" id="ARBA00023136"/>
    </source>
</evidence>
<dbReference type="AlphaFoldDB" id="A0A2H1IRC7"/>
<evidence type="ECO:0000256" key="3">
    <source>
        <dbReference type="ARBA" id="ARBA00022448"/>
    </source>
</evidence>
<reference evidence="10 11" key="1">
    <citation type="submission" date="2017-03" db="EMBL/GenBank/DDBJ databases">
        <authorList>
            <person name="Afonso C.L."/>
            <person name="Miller P.J."/>
            <person name="Scott M.A."/>
            <person name="Spackman E."/>
            <person name="Goraichik I."/>
            <person name="Dimitrov K.M."/>
            <person name="Suarez D.L."/>
            <person name="Swayne D.E."/>
        </authorList>
    </citation>
    <scope>NUCLEOTIDE SEQUENCE [LARGE SCALE GENOMIC DNA]</scope>
    <source>
        <strain evidence="10 11">CIP 102111</strain>
    </source>
</reference>
<dbReference type="GeneID" id="99772065"/>
<feature type="transmembrane region" description="Helical" evidence="8">
    <location>
        <begin position="338"/>
        <end position="359"/>
    </location>
</feature>
<dbReference type="PROSITE" id="PS00217">
    <property type="entry name" value="SUGAR_TRANSPORT_2"/>
    <property type="match status" value="1"/>
</dbReference>
<dbReference type="PANTHER" id="PTHR48023:SF4">
    <property type="entry name" value="D-XYLOSE-PROTON SYMPORTER-LIKE 2"/>
    <property type="match status" value="1"/>
</dbReference>
<feature type="transmembrane region" description="Helical" evidence="8">
    <location>
        <begin position="266"/>
        <end position="290"/>
    </location>
</feature>
<dbReference type="PANTHER" id="PTHR48023">
    <property type="entry name" value="D-XYLOSE-PROTON SYMPORTER-LIKE 2"/>
    <property type="match status" value="1"/>
</dbReference>
<evidence type="ECO:0000256" key="7">
    <source>
        <dbReference type="RuleBase" id="RU003346"/>
    </source>
</evidence>
<dbReference type="InterPro" id="IPR005828">
    <property type="entry name" value="MFS_sugar_transport-like"/>
</dbReference>
<feature type="transmembrane region" description="Helical" evidence="8">
    <location>
        <begin position="96"/>
        <end position="114"/>
    </location>
</feature>
<feature type="domain" description="Major facilitator superfamily (MFS) profile" evidence="9">
    <location>
        <begin position="29"/>
        <end position="459"/>
    </location>
</feature>
<feature type="transmembrane region" description="Helical" evidence="8">
    <location>
        <begin position="120"/>
        <end position="141"/>
    </location>
</feature>
<feature type="transmembrane region" description="Helical" evidence="8">
    <location>
        <begin position="62"/>
        <end position="84"/>
    </location>
</feature>
<feature type="transmembrane region" description="Helical" evidence="8">
    <location>
        <begin position="302"/>
        <end position="326"/>
    </location>
</feature>
<feature type="transmembrane region" description="Helical" evidence="8">
    <location>
        <begin position="26"/>
        <end position="42"/>
    </location>
</feature>
<dbReference type="InterPro" id="IPR050820">
    <property type="entry name" value="MFS_Sugar_Transporter"/>
</dbReference>
<evidence type="ECO:0000256" key="5">
    <source>
        <dbReference type="ARBA" id="ARBA00022989"/>
    </source>
</evidence>
<feature type="transmembrane region" description="Helical" evidence="8">
    <location>
        <begin position="430"/>
        <end position="452"/>
    </location>
</feature>